<evidence type="ECO:0000313" key="2">
    <source>
        <dbReference type="Proteomes" id="UP000000268"/>
    </source>
</evidence>
<dbReference type="KEGG" id="amr:AM1_0351"/>
<evidence type="ECO:0000313" key="1">
    <source>
        <dbReference type="EMBL" id="ABW25410.1"/>
    </source>
</evidence>
<dbReference type="AlphaFoldDB" id="B0C9X0"/>
<accession>B0C9X0</accession>
<keyword evidence="2" id="KW-1185">Reference proteome</keyword>
<name>B0C9X0_ACAM1</name>
<gene>
    <name evidence="1" type="ordered locus">AM1_0351</name>
</gene>
<organism evidence="1 2">
    <name type="scientific">Acaryochloris marina (strain MBIC 11017)</name>
    <dbReference type="NCBI Taxonomy" id="329726"/>
    <lineage>
        <taxon>Bacteria</taxon>
        <taxon>Bacillati</taxon>
        <taxon>Cyanobacteriota</taxon>
        <taxon>Cyanophyceae</taxon>
        <taxon>Acaryochloridales</taxon>
        <taxon>Acaryochloridaceae</taxon>
        <taxon>Acaryochloris</taxon>
    </lineage>
</organism>
<dbReference type="EMBL" id="CP000828">
    <property type="protein sequence ID" value="ABW25410.1"/>
    <property type="molecule type" value="Genomic_DNA"/>
</dbReference>
<proteinExistence type="predicted"/>
<dbReference type="HOGENOM" id="CLU_3302964_0_0_3"/>
<sequence length="39" mass="4362">MAKANGVTNLTVFLARVWSHTLLYQQMPAMLQAFAPFPP</sequence>
<dbReference type="Proteomes" id="UP000000268">
    <property type="component" value="Chromosome"/>
</dbReference>
<reference evidence="1 2" key="1">
    <citation type="journal article" date="2008" name="Proc. Natl. Acad. Sci. U.S.A.">
        <title>Niche adaptation and genome expansion in the chlorophyll d-producing cyanobacterium Acaryochloris marina.</title>
        <authorList>
            <person name="Swingley W.D."/>
            <person name="Chen M."/>
            <person name="Cheung P.C."/>
            <person name="Conrad A.L."/>
            <person name="Dejesa L.C."/>
            <person name="Hao J."/>
            <person name="Honchak B.M."/>
            <person name="Karbach L.E."/>
            <person name="Kurdoglu A."/>
            <person name="Lahiri S."/>
            <person name="Mastrian S.D."/>
            <person name="Miyashita H."/>
            <person name="Page L."/>
            <person name="Ramakrishna P."/>
            <person name="Satoh S."/>
            <person name="Sattley W.M."/>
            <person name="Shimada Y."/>
            <person name="Taylor H.L."/>
            <person name="Tomo T."/>
            <person name="Tsuchiya T."/>
            <person name="Wang Z.T."/>
            <person name="Raymond J."/>
            <person name="Mimuro M."/>
            <person name="Blankenship R.E."/>
            <person name="Touchman J.W."/>
        </authorList>
    </citation>
    <scope>NUCLEOTIDE SEQUENCE [LARGE SCALE GENOMIC DNA]</scope>
    <source>
        <strain evidence="2">MBIC 11017</strain>
    </source>
</reference>
<protein>
    <submittedName>
        <fullName evidence="1">Uncharacterized protein</fullName>
    </submittedName>
</protein>
<dbReference type="STRING" id="329726.AM1_0351"/>